<dbReference type="PANTHER" id="PTHR10209">
    <property type="entry name" value="OXIDOREDUCTASE, 2OG-FE II OXYGENASE FAMILY PROTEIN"/>
    <property type="match status" value="1"/>
</dbReference>
<dbReference type="AlphaFoldDB" id="A0AA38NZX1"/>
<dbReference type="PANTHER" id="PTHR10209:SF812">
    <property type="entry name" value="2OG-FE(II) OXYGENASE FAMILY, PUTATIVE (AFU_ORTHOLOGUE AFUA_3G14880)-RELATED"/>
    <property type="match status" value="1"/>
</dbReference>
<dbReference type="PROSITE" id="PS51471">
    <property type="entry name" value="FE2OG_OXY"/>
    <property type="match status" value="1"/>
</dbReference>
<name>A0AA38NZX1_9AGAR</name>
<organism evidence="7 8">
    <name type="scientific">Lentinula raphanica</name>
    <dbReference type="NCBI Taxonomy" id="153919"/>
    <lineage>
        <taxon>Eukaryota</taxon>
        <taxon>Fungi</taxon>
        <taxon>Dikarya</taxon>
        <taxon>Basidiomycota</taxon>
        <taxon>Agaricomycotina</taxon>
        <taxon>Agaricomycetes</taxon>
        <taxon>Agaricomycetidae</taxon>
        <taxon>Agaricales</taxon>
        <taxon>Marasmiineae</taxon>
        <taxon>Omphalotaceae</taxon>
        <taxon>Lentinula</taxon>
    </lineage>
</organism>
<keyword evidence="8" id="KW-1185">Reference proteome</keyword>
<dbReference type="InterPro" id="IPR044861">
    <property type="entry name" value="IPNS-like_FE2OG_OXY"/>
</dbReference>
<protein>
    <recommendedName>
        <fullName evidence="6">Fe2OG dioxygenase domain-containing protein</fullName>
    </recommendedName>
</protein>
<evidence type="ECO:0000256" key="4">
    <source>
        <dbReference type="ARBA" id="ARBA00023004"/>
    </source>
</evidence>
<evidence type="ECO:0000259" key="6">
    <source>
        <dbReference type="PROSITE" id="PS51471"/>
    </source>
</evidence>
<evidence type="ECO:0000256" key="3">
    <source>
        <dbReference type="ARBA" id="ARBA00023002"/>
    </source>
</evidence>
<sequence>MTIAFVNFPVIILSIMSESSKNFSSIPILDYSLSLSSSTKPTFIPNLRNALINIGFLYLSNTDAVVDPALVESLKSYIPKLFALAQDEKDKIRMANSPHFLGYSRLGAELTKGKTDYREQFDIATEHVSRWRPGDPDFWNVWGPSQYPDESLIPGFQQTMKNYLTQVAALGTTFITLIAEALGLPSDGLSRFYDTPDRMQHRGKVVQYPVPSERSISNQGVGPHYDHQVLHEPLQLLQASPHPGIQVQNLTGDWIDAPPIPGTFVINFGRALEFATNLGIVRATSHRVLSPPVGSSSPRYSVPFFHNIALDVRVRDPKYEIEFPPEILELRDERGSLSQTDSVNYSEFETQPSGMVQLMGRVKSHPDVAQRHYPALFQRFFPDGLPAAGSAY</sequence>
<proteinExistence type="inferred from homology"/>
<keyword evidence="2 5" id="KW-0479">Metal-binding</keyword>
<evidence type="ECO:0000256" key="5">
    <source>
        <dbReference type="RuleBase" id="RU003682"/>
    </source>
</evidence>
<reference evidence="7" key="1">
    <citation type="submission" date="2022-08" db="EMBL/GenBank/DDBJ databases">
        <authorList>
            <consortium name="DOE Joint Genome Institute"/>
            <person name="Min B."/>
            <person name="Riley R."/>
            <person name="Sierra-Patev S."/>
            <person name="Naranjo-Ortiz M."/>
            <person name="Looney B."/>
            <person name="Konkel Z."/>
            <person name="Slot J.C."/>
            <person name="Sakamoto Y."/>
            <person name="Steenwyk J.L."/>
            <person name="Rokas A."/>
            <person name="Carro J."/>
            <person name="Camarero S."/>
            <person name="Ferreira P."/>
            <person name="Molpeceres G."/>
            <person name="Ruiz-Duenas F.J."/>
            <person name="Serrano A."/>
            <person name="Henrissat B."/>
            <person name="Drula E."/>
            <person name="Hughes K.W."/>
            <person name="Mata J.L."/>
            <person name="Ishikawa N.K."/>
            <person name="Vargas-Isla R."/>
            <person name="Ushijima S."/>
            <person name="Smith C.A."/>
            <person name="Ahrendt S."/>
            <person name="Andreopoulos W."/>
            <person name="He G."/>
            <person name="Labutti K."/>
            <person name="Lipzen A."/>
            <person name="Ng V."/>
            <person name="Sandor L."/>
            <person name="Barry K."/>
            <person name="Martinez A.T."/>
            <person name="Xiao Y."/>
            <person name="Gibbons J.G."/>
            <person name="Terashima K."/>
            <person name="Hibbett D.S."/>
            <person name="Grigoriev I.V."/>
        </authorList>
    </citation>
    <scope>NUCLEOTIDE SEQUENCE</scope>
    <source>
        <strain evidence="7">TFB9207</strain>
    </source>
</reference>
<gene>
    <name evidence="7" type="ORF">F5878DRAFT_632342</name>
</gene>
<dbReference type="GO" id="GO:0046872">
    <property type="term" value="F:metal ion binding"/>
    <property type="evidence" value="ECO:0007669"/>
    <property type="project" value="UniProtKB-KW"/>
</dbReference>
<dbReference type="InterPro" id="IPR027443">
    <property type="entry name" value="IPNS-like_sf"/>
</dbReference>
<dbReference type="EMBL" id="MU806654">
    <property type="protein sequence ID" value="KAJ3833681.1"/>
    <property type="molecule type" value="Genomic_DNA"/>
</dbReference>
<feature type="domain" description="Fe2OG dioxygenase" evidence="6">
    <location>
        <begin position="195"/>
        <end position="308"/>
    </location>
</feature>
<keyword evidence="4 5" id="KW-0408">Iron</keyword>
<dbReference type="Pfam" id="PF14226">
    <property type="entry name" value="DIOX_N"/>
    <property type="match status" value="1"/>
</dbReference>
<comment type="similarity">
    <text evidence="1 5">Belongs to the iron/ascorbate-dependent oxidoreductase family.</text>
</comment>
<dbReference type="Proteomes" id="UP001163846">
    <property type="component" value="Unassembled WGS sequence"/>
</dbReference>
<dbReference type="InterPro" id="IPR026992">
    <property type="entry name" value="DIOX_N"/>
</dbReference>
<dbReference type="Gene3D" id="2.60.120.330">
    <property type="entry name" value="B-lactam Antibiotic, Isopenicillin N Synthase, Chain"/>
    <property type="match status" value="1"/>
</dbReference>
<evidence type="ECO:0000313" key="7">
    <source>
        <dbReference type="EMBL" id="KAJ3833681.1"/>
    </source>
</evidence>
<evidence type="ECO:0000256" key="1">
    <source>
        <dbReference type="ARBA" id="ARBA00008056"/>
    </source>
</evidence>
<dbReference type="InterPro" id="IPR005123">
    <property type="entry name" value="Oxoglu/Fe-dep_dioxygenase_dom"/>
</dbReference>
<keyword evidence="3 5" id="KW-0560">Oxidoreductase</keyword>
<dbReference type="GO" id="GO:0016491">
    <property type="term" value="F:oxidoreductase activity"/>
    <property type="evidence" value="ECO:0007669"/>
    <property type="project" value="UniProtKB-KW"/>
</dbReference>
<dbReference type="Pfam" id="PF03171">
    <property type="entry name" value="2OG-FeII_Oxy"/>
    <property type="match status" value="1"/>
</dbReference>
<evidence type="ECO:0000256" key="2">
    <source>
        <dbReference type="ARBA" id="ARBA00022723"/>
    </source>
</evidence>
<evidence type="ECO:0000313" key="8">
    <source>
        <dbReference type="Proteomes" id="UP001163846"/>
    </source>
</evidence>
<comment type="caution">
    <text evidence="7">The sequence shown here is derived from an EMBL/GenBank/DDBJ whole genome shotgun (WGS) entry which is preliminary data.</text>
</comment>
<dbReference type="SUPFAM" id="SSF51197">
    <property type="entry name" value="Clavaminate synthase-like"/>
    <property type="match status" value="1"/>
</dbReference>
<accession>A0AA38NZX1</accession>